<evidence type="ECO:0000313" key="7">
    <source>
        <dbReference type="EMBL" id="EMR62658.1"/>
    </source>
</evidence>
<comment type="pathway">
    <text evidence="1">Secondary metabolite biosynthesis.</text>
</comment>
<evidence type="ECO:0000256" key="3">
    <source>
        <dbReference type="ARBA" id="ARBA00022630"/>
    </source>
</evidence>
<dbReference type="InterPro" id="IPR051104">
    <property type="entry name" value="FAD_monoxygenase"/>
</dbReference>
<dbReference type="GO" id="GO:0044550">
    <property type="term" value="P:secondary metabolite biosynthetic process"/>
    <property type="evidence" value="ECO:0007669"/>
    <property type="project" value="TreeGrafter"/>
</dbReference>
<dbReference type="PANTHER" id="PTHR46720">
    <property type="entry name" value="HYDROXYLASE, PUTATIVE (AFU_ORTHOLOGUE AFUA_3G01460)-RELATED"/>
    <property type="match status" value="1"/>
</dbReference>
<dbReference type="PRINTS" id="PR00420">
    <property type="entry name" value="RNGMNOXGNASE"/>
</dbReference>
<organism evidence="7 8">
    <name type="scientific">Eutypa lata (strain UCR-EL1)</name>
    <name type="common">Grapevine dieback disease fungus</name>
    <name type="synonym">Eutypa armeniacae</name>
    <dbReference type="NCBI Taxonomy" id="1287681"/>
    <lineage>
        <taxon>Eukaryota</taxon>
        <taxon>Fungi</taxon>
        <taxon>Dikarya</taxon>
        <taxon>Ascomycota</taxon>
        <taxon>Pezizomycotina</taxon>
        <taxon>Sordariomycetes</taxon>
        <taxon>Xylariomycetidae</taxon>
        <taxon>Xylariales</taxon>
        <taxon>Diatrypaceae</taxon>
        <taxon>Eutypa</taxon>
    </lineage>
</organism>
<keyword evidence="5" id="KW-0560">Oxidoreductase</keyword>
<name>M7SEP0_EUTLA</name>
<dbReference type="Pfam" id="PF01494">
    <property type="entry name" value="FAD_binding_3"/>
    <property type="match status" value="1"/>
</dbReference>
<dbReference type="HOGENOM" id="CLU_009665_6_5_1"/>
<evidence type="ECO:0000259" key="6">
    <source>
        <dbReference type="Pfam" id="PF01494"/>
    </source>
</evidence>
<dbReference type="PANTHER" id="PTHR46720:SF3">
    <property type="entry name" value="FAD-BINDING DOMAIN-CONTAINING PROTEIN-RELATED"/>
    <property type="match status" value="1"/>
</dbReference>
<dbReference type="KEGG" id="ela:UCREL1_10399"/>
<dbReference type="GO" id="GO:0071949">
    <property type="term" value="F:FAD binding"/>
    <property type="evidence" value="ECO:0007669"/>
    <property type="project" value="InterPro"/>
</dbReference>
<evidence type="ECO:0000313" key="8">
    <source>
        <dbReference type="Proteomes" id="UP000012174"/>
    </source>
</evidence>
<proteinExistence type="inferred from homology"/>
<keyword evidence="3" id="KW-0285">Flavoprotein</keyword>
<dbReference type="OMA" id="AGWWAVM"/>
<accession>M7SEP0</accession>
<keyword evidence="8" id="KW-1185">Reference proteome</keyword>
<evidence type="ECO:0000256" key="4">
    <source>
        <dbReference type="ARBA" id="ARBA00022827"/>
    </source>
</evidence>
<dbReference type="GO" id="GO:0016491">
    <property type="term" value="F:oxidoreductase activity"/>
    <property type="evidence" value="ECO:0007669"/>
    <property type="project" value="UniProtKB-KW"/>
</dbReference>
<reference evidence="8" key="1">
    <citation type="journal article" date="2013" name="Genome Announc.">
        <title>Draft genome sequence of the grapevine dieback fungus Eutypa lata UCR-EL1.</title>
        <authorList>
            <person name="Blanco-Ulate B."/>
            <person name="Rolshausen P.E."/>
            <person name="Cantu D."/>
        </authorList>
    </citation>
    <scope>NUCLEOTIDE SEQUENCE [LARGE SCALE GENOMIC DNA]</scope>
    <source>
        <strain evidence="8">UCR-EL1</strain>
    </source>
</reference>
<evidence type="ECO:0000256" key="1">
    <source>
        <dbReference type="ARBA" id="ARBA00005179"/>
    </source>
</evidence>
<sequence>MNPSIRIAIIGGGLAGASLLHALIKAPHLDVHIFESADAFKEAGMAIGIARNAQAALELIGPSAAQCLDRAGAVAMRGVRFMLAQGEGAGTMVDEVDDVVQGQRLTSIVHRAAFLQELLADVPHDRMHASKKLQKVDQDRSVVTLSFTDGTTHECDILVGADGIHSTVRKLILGENDPEAAPKNSGAWVVMTLQPFDKAQAVLGKEFVDIGDAREYGWAGHNTFLMHNILSGGQLVQFAISSNDEEGSEPGLLDRWQRNVSSHEIKRLYQDWPPHVNKAVNELLCDKPEHKALYLWDHPRARSYVSGPMCIAGDAAHSTTPWQGSGGGMSIEDSLILSTLLGRAKTPTEALTALKVYDQVRRPRTQRIVESSRITGAMLTGRNEEMGLDPEKFRSFMSRWDFIIDIDMKKHRDEALQMMEAELRV</sequence>
<dbReference type="Proteomes" id="UP000012174">
    <property type="component" value="Unassembled WGS sequence"/>
</dbReference>
<evidence type="ECO:0000256" key="2">
    <source>
        <dbReference type="ARBA" id="ARBA00007992"/>
    </source>
</evidence>
<feature type="domain" description="FAD-binding" evidence="6">
    <location>
        <begin position="7"/>
        <end position="371"/>
    </location>
</feature>
<dbReference type="InterPro" id="IPR002938">
    <property type="entry name" value="FAD-bd"/>
</dbReference>
<evidence type="ECO:0000256" key="5">
    <source>
        <dbReference type="ARBA" id="ARBA00023002"/>
    </source>
</evidence>
<dbReference type="AlphaFoldDB" id="M7SEP0"/>
<dbReference type="Gene3D" id="3.50.50.60">
    <property type="entry name" value="FAD/NAD(P)-binding domain"/>
    <property type="match status" value="1"/>
</dbReference>
<protein>
    <submittedName>
        <fullName evidence="7">Putative salicylate hydroxylase protein</fullName>
    </submittedName>
</protein>
<dbReference type="STRING" id="1287681.M7SEP0"/>
<dbReference type="eggNOG" id="KOG2614">
    <property type="taxonomic scope" value="Eukaryota"/>
</dbReference>
<keyword evidence="4" id="KW-0274">FAD</keyword>
<dbReference type="OrthoDB" id="16820at2759"/>
<comment type="similarity">
    <text evidence="2">Belongs to the paxM FAD-dependent monooxygenase family.</text>
</comment>
<gene>
    <name evidence="7" type="ORF">UCREL1_10399</name>
</gene>
<dbReference type="InterPro" id="IPR036188">
    <property type="entry name" value="FAD/NAD-bd_sf"/>
</dbReference>
<dbReference type="SUPFAM" id="SSF51905">
    <property type="entry name" value="FAD/NAD(P)-binding domain"/>
    <property type="match status" value="1"/>
</dbReference>
<dbReference type="EMBL" id="KB707406">
    <property type="protein sequence ID" value="EMR62658.1"/>
    <property type="molecule type" value="Genomic_DNA"/>
</dbReference>